<keyword evidence="5 6" id="KW-0472">Membrane</keyword>
<dbReference type="Pfam" id="PF00361">
    <property type="entry name" value="Proton_antipo_M"/>
    <property type="match status" value="1"/>
</dbReference>
<dbReference type="InterPro" id="IPR050586">
    <property type="entry name" value="CPA3_Na-H_Antiporter_D"/>
</dbReference>
<comment type="caution">
    <text evidence="8">The sequence shown here is derived from an EMBL/GenBank/DDBJ whole genome shotgun (WGS) entry which is preliminary data.</text>
</comment>
<accession>A0ABD6CGR2</accession>
<feature type="domain" description="NADH:quinone oxidoreductase/Mrp antiporter transmembrane" evidence="7">
    <location>
        <begin position="126"/>
        <end position="421"/>
    </location>
</feature>
<feature type="transmembrane region" description="Helical" evidence="6">
    <location>
        <begin position="445"/>
        <end position="467"/>
    </location>
</feature>
<feature type="transmembrane region" description="Helical" evidence="6">
    <location>
        <begin position="200"/>
        <end position="222"/>
    </location>
</feature>
<name>A0ABD6CGR2_9EURY</name>
<dbReference type="GO" id="GO:0005886">
    <property type="term" value="C:plasma membrane"/>
    <property type="evidence" value="ECO:0007669"/>
    <property type="project" value="UniProtKB-SubCell"/>
</dbReference>
<evidence type="ECO:0000256" key="4">
    <source>
        <dbReference type="ARBA" id="ARBA00022989"/>
    </source>
</evidence>
<dbReference type="PANTHER" id="PTHR42703:SF1">
    <property type="entry name" value="NA(+)_H(+) ANTIPORTER SUBUNIT D1"/>
    <property type="match status" value="1"/>
</dbReference>
<dbReference type="RefSeq" id="WP_247381127.1">
    <property type="nucleotide sequence ID" value="NZ_JALLGV010000009.1"/>
</dbReference>
<dbReference type="InterPro" id="IPR001750">
    <property type="entry name" value="ND/Mrp_TM"/>
</dbReference>
<evidence type="ECO:0000256" key="6">
    <source>
        <dbReference type="SAM" id="Phobius"/>
    </source>
</evidence>
<dbReference type="PANTHER" id="PTHR42703">
    <property type="entry name" value="NADH DEHYDROGENASE"/>
    <property type="match status" value="1"/>
</dbReference>
<comment type="subcellular location">
    <subcellularLocation>
        <location evidence="1">Cell membrane</location>
        <topology evidence="1">Multi-pass membrane protein</topology>
    </subcellularLocation>
</comment>
<dbReference type="PRINTS" id="PR01437">
    <property type="entry name" value="NUOXDRDTASE4"/>
</dbReference>
<sequence>MSDALPFLVTVPFVAAVVPPVLARRYDRVGWPVAVVGLLAQTGLAGWVAWAVVTSGPMRLVVGGLPAVLGIELAVDRLSAAFVLLVAVAGLWGLAYTRRGGPRSATGYSLYLLLIAGLTGICITRDVFNLYVFLEISGLSAYALVALGDGPDAAPAALKYLLLGTVGASLYLLGIGYLYFGTGTLNMDALARTLPAVGYGNRLVLGAFGLIAAGLGVKIALYPVHTWKPDAYRAAPAGLTAVLAALVSTIAAYALVRLVISAFTLRFLASTPGLVAALQATAVVSIVAGAVLALRQRDVRRLLACSSISQFGIGVAGLSLGTRLGVVGGVVHLVGHAVMKSGAFAAAGVVETAYGARTVDEYAGAADSLPITSAAFATLVLGLIGIPPLIGFFGKWYVAVSALRSGAWVVGSAVLVSTVLSLAYFARLLQRMYFEDAAGRLDQRAVSVGMVATGVIAALVALGLGLVSAGLVELLLPAIGGGQP</sequence>
<feature type="transmembrane region" description="Helical" evidence="6">
    <location>
        <begin position="234"/>
        <end position="256"/>
    </location>
</feature>
<feature type="transmembrane region" description="Helical" evidence="6">
    <location>
        <begin position="81"/>
        <end position="98"/>
    </location>
</feature>
<evidence type="ECO:0000313" key="8">
    <source>
        <dbReference type="EMBL" id="MFD1589425.1"/>
    </source>
</evidence>
<keyword evidence="2" id="KW-1003">Cell membrane</keyword>
<dbReference type="Proteomes" id="UP001597119">
    <property type="component" value="Unassembled WGS sequence"/>
</dbReference>
<evidence type="ECO:0000256" key="3">
    <source>
        <dbReference type="ARBA" id="ARBA00022692"/>
    </source>
</evidence>
<feature type="transmembrane region" description="Helical" evidence="6">
    <location>
        <begin position="105"/>
        <end position="124"/>
    </location>
</feature>
<evidence type="ECO:0000256" key="1">
    <source>
        <dbReference type="ARBA" id="ARBA00004651"/>
    </source>
</evidence>
<dbReference type="AlphaFoldDB" id="A0ABD6CGR2"/>
<dbReference type="EMBL" id="JBHUDJ010000015">
    <property type="protein sequence ID" value="MFD1589425.1"/>
    <property type="molecule type" value="Genomic_DNA"/>
</dbReference>
<protein>
    <submittedName>
        <fullName evidence="8">Proton-conducting transporter membrane subunit</fullName>
    </submittedName>
</protein>
<dbReference type="InterPro" id="IPR003918">
    <property type="entry name" value="NADH_UbQ_OxRdtase"/>
</dbReference>
<evidence type="ECO:0000256" key="5">
    <source>
        <dbReference type="ARBA" id="ARBA00023136"/>
    </source>
</evidence>
<feature type="transmembrane region" description="Helical" evidence="6">
    <location>
        <begin position="374"/>
        <end position="394"/>
    </location>
</feature>
<organism evidence="8 9">
    <name type="scientific">Halorientalis brevis</name>
    <dbReference type="NCBI Taxonomy" id="1126241"/>
    <lineage>
        <taxon>Archaea</taxon>
        <taxon>Methanobacteriati</taxon>
        <taxon>Methanobacteriota</taxon>
        <taxon>Stenosarchaea group</taxon>
        <taxon>Halobacteria</taxon>
        <taxon>Halobacteriales</taxon>
        <taxon>Haloarculaceae</taxon>
        <taxon>Halorientalis</taxon>
    </lineage>
</organism>
<feature type="transmembrane region" description="Helical" evidence="6">
    <location>
        <begin position="130"/>
        <end position="148"/>
    </location>
</feature>
<keyword evidence="3 6" id="KW-0812">Transmembrane</keyword>
<evidence type="ECO:0000313" key="9">
    <source>
        <dbReference type="Proteomes" id="UP001597119"/>
    </source>
</evidence>
<gene>
    <name evidence="8" type="ORF">ACFR9U_20815</name>
</gene>
<feature type="transmembrane region" description="Helical" evidence="6">
    <location>
        <begin position="276"/>
        <end position="294"/>
    </location>
</feature>
<feature type="transmembrane region" description="Helical" evidence="6">
    <location>
        <begin position="160"/>
        <end position="180"/>
    </location>
</feature>
<evidence type="ECO:0000256" key="2">
    <source>
        <dbReference type="ARBA" id="ARBA00022475"/>
    </source>
</evidence>
<feature type="transmembrane region" description="Helical" evidence="6">
    <location>
        <begin position="406"/>
        <end position="425"/>
    </location>
</feature>
<keyword evidence="4 6" id="KW-1133">Transmembrane helix</keyword>
<evidence type="ECO:0000259" key="7">
    <source>
        <dbReference type="Pfam" id="PF00361"/>
    </source>
</evidence>
<proteinExistence type="predicted"/>
<feature type="transmembrane region" description="Helical" evidence="6">
    <location>
        <begin position="33"/>
        <end position="53"/>
    </location>
</feature>
<reference evidence="8 9" key="1">
    <citation type="journal article" date="2019" name="Int. J. Syst. Evol. Microbiol.">
        <title>The Global Catalogue of Microorganisms (GCM) 10K type strain sequencing project: providing services to taxonomists for standard genome sequencing and annotation.</title>
        <authorList>
            <consortium name="The Broad Institute Genomics Platform"/>
            <consortium name="The Broad Institute Genome Sequencing Center for Infectious Disease"/>
            <person name="Wu L."/>
            <person name="Ma J."/>
        </authorList>
    </citation>
    <scope>NUCLEOTIDE SEQUENCE [LARGE SCALE GENOMIC DNA]</scope>
    <source>
        <strain evidence="8 9">CGMCC 1.12125</strain>
    </source>
</reference>
<keyword evidence="9" id="KW-1185">Reference proteome</keyword>